<keyword evidence="1" id="KW-0812">Transmembrane</keyword>
<reference evidence="2 3" key="1">
    <citation type="submission" date="2015-11" db="EMBL/GenBank/DDBJ databases">
        <title>Whole-Genome Sequence of Candidatus Oderbacter manganicum from the National Park Lower Oder Valley, Germany.</title>
        <authorList>
            <person name="Braun B."/>
            <person name="Liere K."/>
            <person name="Szewzyk U."/>
        </authorList>
    </citation>
    <scope>NUCLEOTIDE SEQUENCE [LARGE SCALE GENOMIC DNA]</scope>
    <source>
        <strain evidence="2 3">OTSz_A_272</strain>
    </source>
</reference>
<feature type="transmembrane region" description="Helical" evidence="1">
    <location>
        <begin position="95"/>
        <end position="117"/>
    </location>
</feature>
<sequence length="234" mass="26136">MKSPEPHLRADRVLATLEQLQTRINARFPEAGLSLVCADVIDTARFSARDARDLARPRPLWRLGAISIVALGVAAQVLAFRFLDIQVSTLTAPEMLQGLEAAVNLLILFGGATWFLLTLEERMKRERALDALHRLRQLAHVIDMHQLTKDPTVVLDPRKTAASPDRTMTQFELTRYLDYCAEMLSLIGKLAALYADRVRDSVVIAAVNDVEDLTAGLGRKIWQKITIIGALEER</sequence>
<dbReference type="Proteomes" id="UP000092498">
    <property type="component" value="Chromosome"/>
</dbReference>
<dbReference type="InParanoid" id="A0A1B1AKQ6"/>
<keyword evidence="1" id="KW-0472">Membrane</keyword>
<protein>
    <submittedName>
        <fullName evidence="2">Uncharacterized protein</fullName>
    </submittedName>
</protein>
<organism evidence="2 3">
    <name type="scientific">Candidatus Viadribacter manganicus</name>
    <dbReference type="NCBI Taxonomy" id="1759059"/>
    <lineage>
        <taxon>Bacteria</taxon>
        <taxon>Pseudomonadati</taxon>
        <taxon>Pseudomonadota</taxon>
        <taxon>Alphaproteobacteria</taxon>
        <taxon>Hyphomonadales</taxon>
        <taxon>Hyphomonadaceae</taxon>
        <taxon>Candidatus Viadribacter</taxon>
    </lineage>
</organism>
<evidence type="ECO:0000313" key="2">
    <source>
        <dbReference type="EMBL" id="ANP47152.1"/>
    </source>
</evidence>
<dbReference type="OrthoDB" id="250722at2"/>
<dbReference type="RefSeq" id="WP_066772916.1">
    <property type="nucleotide sequence ID" value="NZ_CP013244.1"/>
</dbReference>
<keyword evidence="1" id="KW-1133">Transmembrane helix</keyword>
<gene>
    <name evidence="2" type="ORF">ATE48_15125</name>
</gene>
<keyword evidence="3" id="KW-1185">Reference proteome</keyword>
<dbReference type="AlphaFoldDB" id="A0A1B1AKQ6"/>
<name>A0A1B1AKQ6_9PROT</name>
<dbReference type="EMBL" id="CP013244">
    <property type="protein sequence ID" value="ANP47152.1"/>
    <property type="molecule type" value="Genomic_DNA"/>
</dbReference>
<proteinExistence type="predicted"/>
<dbReference type="STRING" id="1759059.ATE48_15125"/>
<dbReference type="KEGG" id="cbot:ATE48_15125"/>
<accession>A0A1B1AKQ6</accession>
<evidence type="ECO:0000256" key="1">
    <source>
        <dbReference type="SAM" id="Phobius"/>
    </source>
</evidence>
<feature type="transmembrane region" description="Helical" evidence="1">
    <location>
        <begin position="60"/>
        <end position="83"/>
    </location>
</feature>
<evidence type="ECO:0000313" key="3">
    <source>
        <dbReference type="Proteomes" id="UP000092498"/>
    </source>
</evidence>